<accession>A0A2W5PIS8</accession>
<dbReference type="InterPro" id="IPR008258">
    <property type="entry name" value="Transglycosylase_SLT_dom_1"/>
</dbReference>
<protein>
    <submittedName>
        <fullName evidence="3">Transglycosylase</fullName>
    </submittedName>
</protein>
<dbReference type="AlphaFoldDB" id="A0A2W5PIS8"/>
<dbReference type="Proteomes" id="UP000249417">
    <property type="component" value="Unassembled WGS sequence"/>
</dbReference>
<dbReference type="InterPro" id="IPR023346">
    <property type="entry name" value="Lysozyme-like_dom_sf"/>
</dbReference>
<feature type="non-terminal residue" evidence="3">
    <location>
        <position position="1"/>
    </location>
</feature>
<dbReference type="Gene3D" id="1.10.530.10">
    <property type="match status" value="1"/>
</dbReference>
<feature type="domain" description="Transglycosylase SLT" evidence="2">
    <location>
        <begin position="3"/>
        <end position="59"/>
    </location>
</feature>
<evidence type="ECO:0000259" key="2">
    <source>
        <dbReference type="Pfam" id="PF01464"/>
    </source>
</evidence>
<reference evidence="3 4" key="1">
    <citation type="submission" date="2017-08" db="EMBL/GenBank/DDBJ databases">
        <title>Infants hospitalized years apart are colonized by the same room-sourced microbial strains.</title>
        <authorList>
            <person name="Brooks B."/>
            <person name="Olm M.R."/>
            <person name="Firek B.A."/>
            <person name="Baker R."/>
            <person name="Thomas B.C."/>
            <person name="Morowitz M.J."/>
            <person name="Banfield J.F."/>
        </authorList>
    </citation>
    <scope>NUCLEOTIDE SEQUENCE [LARGE SCALE GENOMIC DNA]</scope>
    <source>
        <strain evidence="3">S2_005_002_R2_29</strain>
    </source>
</reference>
<evidence type="ECO:0000256" key="1">
    <source>
        <dbReference type="ARBA" id="ARBA00007734"/>
    </source>
</evidence>
<proteinExistence type="inferred from homology"/>
<dbReference type="PANTHER" id="PTHR37423:SF2">
    <property type="entry name" value="MEMBRANE-BOUND LYTIC MUREIN TRANSGLYCOSYLASE C"/>
    <property type="match status" value="1"/>
</dbReference>
<evidence type="ECO:0000313" key="3">
    <source>
        <dbReference type="EMBL" id="PZQ44497.1"/>
    </source>
</evidence>
<dbReference type="SUPFAM" id="SSF53955">
    <property type="entry name" value="Lysozyme-like"/>
    <property type="match status" value="1"/>
</dbReference>
<sequence length="123" mass="14034">REGKNLLKTPEISLDIGQKYVEDLLNNGLVGQDLLSLAIAYNAGPGNLQKWKNERADMDDPLLFIETIPYAETRTYVERVLSNYWIYRMRFDQSNESMTELAQGRWARYAALDKGAVKFAAAD</sequence>
<dbReference type="PANTHER" id="PTHR37423">
    <property type="entry name" value="SOLUBLE LYTIC MUREIN TRANSGLYCOSYLASE-RELATED"/>
    <property type="match status" value="1"/>
</dbReference>
<organism evidence="3 4">
    <name type="scientific">Micavibrio aeruginosavorus</name>
    <dbReference type="NCBI Taxonomy" id="349221"/>
    <lineage>
        <taxon>Bacteria</taxon>
        <taxon>Pseudomonadati</taxon>
        <taxon>Bdellovibrionota</taxon>
        <taxon>Bdellovibrionia</taxon>
        <taxon>Bdellovibrionales</taxon>
        <taxon>Pseudobdellovibrionaceae</taxon>
        <taxon>Micavibrio</taxon>
    </lineage>
</organism>
<dbReference type="EMBL" id="QFQB01000090">
    <property type="protein sequence ID" value="PZQ44497.1"/>
    <property type="molecule type" value="Genomic_DNA"/>
</dbReference>
<comment type="similarity">
    <text evidence="1">Belongs to the transglycosylase Slt family.</text>
</comment>
<evidence type="ECO:0000313" key="4">
    <source>
        <dbReference type="Proteomes" id="UP000249417"/>
    </source>
</evidence>
<dbReference type="Pfam" id="PF01464">
    <property type="entry name" value="SLT"/>
    <property type="match status" value="1"/>
</dbReference>
<comment type="caution">
    <text evidence="3">The sequence shown here is derived from an EMBL/GenBank/DDBJ whole genome shotgun (WGS) entry which is preliminary data.</text>
</comment>
<gene>
    <name evidence="3" type="ORF">DI551_10030</name>
</gene>
<name>A0A2W5PIS8_9BACT</name>